<gene>
    <name evidence="2" type="ORF">H5410_062266</name>
</gene>
<evidence type="ECO:0000313" key="3">
    <source>
        <dbReference type="Proteomes" id="UP000824120"/>
    </source>
</evidence>
<dbReference type="AlphaFoldDB" id="A0A9J5WB31"/>
<proteinExistence type="predicted"/>
<accession>A0A9J5WB31</accession>
<sequence>MAILANFLGPFKPFFFQPFFWAQLHNIQPSPLPFPISNPAQDQYNIQPKNTYSDQTTQTVPHHPDFVFSIAKPIKKIASSSRREPERESSSPTRAVRVVSRLSLILRTKNRSRCRNRVARPPFSQNRSHALV</sequence>
<comment type="caution">
    <text evidence="2">The sequence shown here is derived from an EMBL/GenBank/DDBJ whole genome shotgun (WGS) entry which is preliminary data.</text>
</comment>
<evidence type="ECO:0000256" key="1">
    <source>
        <dbReference type="SAM" id="MobiDB-lite"/>
    </source>
</evidence>
<feature type="region of interest" description="Disordered" evidence="1">
    <location>
        <begin position="36"/>
        <end position="58"/>
    </location>
</feature>
<dbReference type="Proteomes" id="UP000824120">
    <property type="component" value="Chromosome 12"/>
</dbReference>
<reference evidence="2 3" key="1">
    <citation type="submission" date="2020-09" db="EMBL/GenBank/DDBJ databases">
        <title>De no assembly of potato wild relative species, Solanum commersonii.</title>
        <authorList>
            <person name="Cho K."/>
        </authorList>
    </citation>
    <scope>NUCLEOTIDE SEQUENCE [LARGE SCALE GENOMIC DNA]</scope>
    <source>
        <strain evidence="2">LZ3.2</strain>
        <tissue evidence="2">Leaf</tissue>
    </source>
</reference>
<keyword evidence="3" id="KW-1185">Reference proteome</keyword>
<dbReference type="EMBL" id="JACXVP010000012">
    <property type="protein sequence ID" value="KAG5572500.1"/>
    <property type="molecule type" value="Genomic_DNA"/>
</dbReference>
<name>A0A9J5WB31_SOLCO</name>
<organism evidence="2 3">
    <name type="scientific">Solanum commersonii</name>
    <name type="common">Commerson's wild potato</name>
    <name type="synonym">Commerson's nightshade</name>
    <dbReference type="NCBI Taxonomy" id="4109"/>
    <lineage>
        <taxon>Eukaryota</taxon>
        <taxon>Viridiplantae</taxon>
        <taxon>Streptophyta</taxon>
        <taxon>Embryophyta</taxon>
        <taxon>Tracheophyta</taxon>
        <taxon>Spermatophyta</taxon>
        <taxon>Magnoliopsida</taxon>
        <taxon>eudicotyledons</taxon>
        <taxon>Gunneridae</taxon>
        <taxon>Pentapetalae</taxon>
        <taxon>asterids</taxon>
        <taxon>lamiids</taxon>
        <taxon>Solanales</taxon>
        <taxon>Solanaceae</taxon>
        <taxon>Solanoideae</taxon>
        <taxon>Solaneae</taxon>
        <taxon>Solanum</taxon>
    </lineage>
</organism>
<feature type="compositionally biased region" description="Polar residues" evidence="1">
    <location>
        <begin position="38"/>
        <end position="58"/>
    </location>
</feature>
<protein>
    <submittedName>
        <fullName evidence="2">Uncharacterized protein</fullName>
    </submittedName>
</protein>
<evidence type="ECO:0000313" key="2">
    <source>
        <dbReference type="EMBL" id="KAG5572500.1"/>
    </source>
</evidence>